<dbReference type="STRING" id="13249.T1HX92"/>
<organism evidence="3 4">
    <name type="scientific">Rhodnius prolixus</name>
    <name type="common">Triatomid bug</name>
    <dbReference type="NCBI Taxonomy" id="13249"/>
    <lineage>
        <taxon>Eukaryota</taxon>
        <taxon>Metazoa</taxon>
        <taxon>Ecdysozoa</taxon>
        <taxon>Arthropoda</taxon>
        <taxon>Hexapoda</taxon>
        <taxon>Insecta</taxon>
        <taxon>Pterygota</taxon>
        <taxon>Neoptera</taxon>
        <taxon>Paraneoptera</taxon>
        <taxon>Hemiptera</taxon>
        <taxon>Heteroptera</taxon>
        <taxon>Panheteroptera</taxon>
        <taxon>Cimicomorpha</taxon>
        <taxon>Reduviidae</taxon>
        <taxon>Triatominae</taxon>
        <taxon>Rhodnius</taxon>
    </lineage>
</organism>
<protein>
    <submittedName>
        <fullName evidence="3">Uncharacterized protein</fullName>
    </submittedName>
</protein>
<dbReference type="Proteomes" id="UP000015103">
    <property type="component" value="Unassembled WGS sequence"/>
</dbReference>
<feature type="compositionally biased region" description="Low complexity" evidence="2">
    <location>
        <begin position="455"/>
        <end position="466"/>
    </location>
</feature>
<accession>T1HX92</accession>
<feature type="coiled-coil region" evidence="1">
    <location>
        <begin position="731"/>
        <end position="761"/>
    </location>
</feature>
<feature type="compositionally biased region" description="Basic residues" evidence="2">
    <location>
        <begin position="486"/>
        <end position="499"/>
    </location>
</feature>
<dbReference type="OMA" id="HECKEIR"/>
<reference evidence="3" key="1">
    <citation type="submission" date="2015-05" db="UniProtKB">
        <authorList>
            <consortium name="EnsemblMetazoa"/>
        </authorList>
    </citation>
    <scope>IDENTIFICATION</scope>
</reference>
<name>T1HX92_RHOPR</name>
<evidence type="ECO:0000313" key="4">
    <source>
        <dbReference type="Proteomes" id="UP000015103"/>
    </source>
</evidence>
<evidence type="ECO:0000313" key="3">
    <source>
        <dbReference type="EnsemblMetazoa" id="RPRC008662-PA"/>
    </source>
</evidence>
<proteinExistence type="predicted"/>
<dbReference type="EnsemblMetazoa" id="RPRC008662-RA">
    <property type="protein sequence ID" value="RPRC008662-PA"/>
    <property type="gene ID" value="RPRC008662"/>
</dbReference>
<feature type="region of interest" description="Disordered" evidence="2">
    <location>
        <begin position="19"/>
        <end position="49"/>
    </location>
</feature>
<dbReference type="InParanoid" id="T1HX92"/>
<evidence type="ECO:0000256" key="2">
    <source>
        <dbReference type="SAM" id="MobiDB-lite"/>
    </source>
</evidence>
<dbReference type="VEuPathDB" id="VectorBase:RPRC008662"/>
<keyword evidence="1" id="KW-0175">Coiled coil</keyword>
<dbReference type="eggNOG" id="ENOG502QT75">
    <property type="taxonomic scope" value="Eukaryota"/>
</dbReference>
<feature type="compositionally biased region" description="Polar residues" evidence="2">
    <location>
        <begin position="509"/>
        <end position="525"/>
    </location>
</feature>
<feature type="region of interest" description="Disordered" evidence="2">
    <location>
        <begin position="399"/>
        <end position="535"/>
    </location>
</feature>
<dbReference type="HOGENOM" id="CLU_365471_0_0_1"/>
<dbReference type="AlphaFoldDB" id="T1HX92"/>
<keyword evidence="4" id="KW-1185">Reference proteome</keyword>
<sequence>MILKDHHVKYDGHVLQHFGSPLSVSPGDSDEGPVLKHPRLSCSTPSTSDSNLYQDNDVCLMEAEEDLVVVTTTEIISDDVAENIERLERGNDPPSTTTTSTTVAVVAAVSAQELQTLQPQVEELPAELNMEIERAAELDATTVQIQQQLRNRVAALDIVSSQDDDVHPPEEFTAVDQAVIFNPEQMSIPDEKNLFLNEFAKYTRSDRNGRNATFYFKHEDTDTEIIGRGDVAGQDGQSVSGRSASALVRSDGSVSSDSEGWTYKDNIVDDASAIERPAQEVIRQLVNRAEEMVINSPQRKNSATSKARLAIAVNPVITGGGSSAKYSRVESWLYTEENKAIGDSCDASGEYTTEDDDIEDSVKLCDVTDSTIQDPDATIIQNESTESLTQYIEEPKVVLRGKKREGQRPWSVSGASNGTGTPPTHDTLAHSISESAIHELGNGTPTHCSNKMESSVHTGSTLSSSTVEDTAQTQEGSGGGYSSNSLRRRKIKLRKRNMGRKSESGSEGLLTTSQHSDSSHPTTIGSPIRLPTPVKASARRLSAGSSLEKFNIDSPHRKYVPPVESPSDVESEESVKLRRKYPTFRLGPIHTVSSHNTADRLPPVSNDSSYSEQAWDNFQQEKYLSETYSEEPPDSETARRLMEFGEDYRNFLDSQSDCASSLGYRNTSSAFHRRRVAKFHHGGETDSDLEDVRNLINQSNDQLLFSEQVFNTQLSRASPHLVLAPDFAELIATCKDNVKCLRVLLERLEEETSLLSEHECKEIR</sequence>
<feature type="compositionally biased region" description="Polar residues" evidence="2">
    <location>
        <begin position="443"/>
        <end position="453"/>
    </location>
</feature>
<dbReference type="EMBL" id="ACPB03001277">
    <property type="status" value="NOT_ANNOTATED_CDS"/>
    <property type="molecule type" value="Genomic_DNA"/>
</dbReference>
<evidence type="ECO:0000256" key="1">
    <source>
        <dbReference type="SAM" id="Coils"/>
    </source>
</evidence>
<feature type="compositionally biased region" description="Polar residues" evidence="2">
    <location>
        <begin position="413"/>
        <end position="434"/>
    </location>
</feature>